<sequence length="31" mass="3852">MMVFFMKKKLILYFKKLSLRSEKRGIFDKPK</sequence>
<protein>
    <submittedName>
        <fullName evidence="1">Uncharacterized protein</fullName>
    </submittedName>
</protein>
<evidence type="ECO:0000313" key="2">
    <source>
        <dbReference type="Proteomes" id="UP000257004"/>
    </source>
</evidence>
<dbReference type="AlphaFoldDB" id="A0A3D9FVE0"/>
<dbReference type="Proteomes" id="UP000257004">
    <property type="component" value="Unassembled WGS sequence"/>
</dbReference>
<name>A0A3D9FVE0_9FLAO</name>
<evidence type="ECO:0000313" key="1">
    <source>
        <dbReference type="EMBL" id="RED24755.1"/>
    </source>
</evidence>
<organism evidence="1 2">
    <name type="scientific">Flavobacterium cutihirudinis</name>
    <dbReference type="NCBI Taxonomy" id="1265740"/>
    <lineage>
        <taxon>Bacteria</taxon>
        <taxon>Pseudomonadati</taxon>
        <taxon>Bacteroidota</taxon>
        <taxon>Flavobacteriia</taxon>
        <taxon>Flavobacteriales</taxon>
        <taxon>Flavobacteriaceae</taxon>
        <taxon>Flavobacterium</taxon>
    </lineage>
</organism>
<accession>A0A3D9FVE0</accession>
<comment type="caution">
    <text evidence="1">The sequence shown here is derived from an EMBL/GenBank/DDBJ whole genome shotgun (WGS) entry which is preliminary data.</text>
</comment>
<keyword evidence="2" id="KW-1185">Reference proteome</keyword>
<reference evidence="1 2" key="1">
    <citation type="submission" date="2018-07" db="EMBL/GenBank/DDBJ databases">
        <title>Genomic Encyclopedia of Archaeal and Bacterial Type Strains, Phase II (KMG-II): from individual species to whole genera.</title>
        <authorList>
            <person name="Goeker M."/>
        </authorList>
    </citation>
    <scope>NUCLEOTIDE SEQUENCE [LARGE SCALE GENOMIC DNA]</scope>
    <source>
        <strain evidence="1 2">DSM 25795</strain>
    </source>
</reference>
<gene>
    <name evidence="1" type="ORF">BD847_1490</name>
</gene>
<proteinExistence type="predicted"/>
<dbReference type="EMBL" id="QRDQ01000008">
    <property type="protein sequence ID" value="RED24755.1"/>
    <property type="molecule type" value="Genomic_DNA"/>
</dbReference>